<keyword evidence="2" id="KW-1185">Reference proteome</keyword>
<feature type="non-terminal residue" evidence="1">
    <location>
        <position position="1"/>
    </location>
</feature>
<sequence>FHLVHGMKNIDIEYTSVHEEYLEVGVEFLITTSYQTYIRTFSLGMCGILGIITSE</sequence>
<protein>
    <submittedName>
        <fullName evidence="1">Uncharacterized protein</fullName>
    </submittedName>
</protein>
<evidence type="ECO:0000313" key="1">
    <source>
        <dbReference type="EMBL" id="KAH9327210.1"/>
    </source>
</evidence>
<reference evidence="1 2" key="1">
    <citation type="journal article" date="2021" name="Nat. Plants">
        <title>The Taxus genome provides insights into paclitaxel biosynthesis.</title>
        <authorList>
            <person name="Xiong X."/>
            <person name="Gou J."/>
            <person name="Liao Q."/>
            <person name="Li Y."/>
            <person name="Zhou Q."/>
            <person name="Bi G."/>
            <person name="Li C."/>
            <person name="Du R."/>
            <person name="Wang X."/>
            <person name="Sun T."/>
            <person name="Guo L."/>
            <person name="Liang H."/>
            <person name="Lu P."/>
            <person name="Wu Y."/>
            <person name="Zhang Z."/>
            <person name="Ro D.K."/>
            <person name="Shang Y."/>
            <person name="Huang S."/>
            <person name="Yan J."/>
        </authorList>
    </citation>
    <scope>NUCLEOTIDE SEQUENCE [LARGE SCALE GENOMIC DNA]</scope>
    <source>
        <tissue evidence="1">Leaf</tissue>
    </source>
</reference>
<dbReference type="EMBL" id="JAHRHJ020000002">
    <property type="protein sequence ID" value="KAH9327210.1"/>
    <property type="molecule type" value="Genomic_DNA"/>
</dbReference>
<name>A0AA38GV84_TAXCH</name>
<gene>
    <name evidence="1" type="ORF">KI387_007388</name>
</gene>
<evidence type="ECO:0000313" key="2">
    <source>
        <dbReference type="Proteomes" id="UP000824469"/>
    </source>
</evidence>
<dbReference type="Proteomes" id="UP000824469">
    <property type="component" value="Unassembled WGS sequence"/>
</dbReference>
<organism evidence="1 2">
    <name type="scientific">Taxus chinensis</name>
    <name type="common">Chinese yew</name>
    <name type="synonym">Taxus wallichiana var. chinensis</name>
    <dbReference type="NCBI Taxonomy" id="29808"/>
    <lineage>
        <taxon>Eukaryota</taxon>
        <taxon>Viridiplantae</taxon>
        <taxon>Streptophyta</taxon>
        <taxon>Embryophyta</taxon>
        <taxon>Tracheophyta</taxon>
        <taxon>Spermatophyta</taxon>
        <taxon>Pinopsida</taxon>
        <taxon>Pinidae</taxon>
        <taxon>Conifers II</taxon>
        <taxon>Cupressales</taxon>
        <taxon>Taxaceae</taxon>
        <taxon>Taxus</taxon>
    </lineage>
</organism>
<proteinExistence type="predicted"/>
<comment type="caution">
    <text evidence="1">The sequence shown here is derived from an EMBL/GenBank/DDBJ whole genome shotgun (WGS) entry which is preliminary data.</text>
</comment>
<feature type="non-terminal residue" evidence="1">
    <location>
        <position position="55"/>
    </location>
</feature>
<accession>A0AA38GV84</accession>
<dbReference type="AlphaFoldDB" id="A0AA38GV84"/>